<dbReference type="AlphaFoldDB" id="A0A6N3BNL1"/>
<evidence type="ECO:0000313" key="7">
    <source>
        <dbReference type="EMBL" id="VYU06446.1"/>
    </source>
</evidence>
<dbReference type="RefSeq" id="WP_156666708.1">
    <property type="nucleotide sequence ID" value="NZ_CACRUO010000031.1"/>
</dbReference>
<feature type="transmembrane region" description="Helical" evidence="5">
    <location>
        <begin position="73"/>
        <end position="95"/>
    </location>
</feature>
<feature type="domain" description="Yip1" evidence="6">
    <location>
        <begin position="10"/>
        <end position="199"/>
    </location>
</feature>
<feature type="transmembrane region" description="Helical" evidence="5">
    <location>
        <begin position="107"/>
        <end position="132"/>
    </location>
</feature>
<evidence type="ECO:0000256" key="5">
    <source>
        <dbReference type="SAM" id="Phobius"/>
    </source>
</evidence>
<evidence type="ECO:0000256" key="2">
    <source>
        <dbReference type="ARBA" id="ARBA00022692"/>
    </source>
</evidence>
<organism evidence="7">
    <name type="scientific">Staphylococcus simulans</name>
    <dbReference type="NCBI Taxonomy" id="1286"/>
    <lineage>
        <taxon>Bacteria</taxon>
        <taxon>Bacillati</taxon>
        <taxon>Bacillota</taxon>
        <taxon>Bacilli</taxon>
        <taxon>Bacillales</taxon>
        <taxon>Staphylococcaceae</taxon>
        <taxon>Staphylococcus</taxon>
    </lineage>
</organism>
<evidence type="ECO:0000256" key="4">
    <source>
        <dbReference type="ARBA" id="ARBA00023136"/>
    </source>
</evidence>
<comment type="subcellular location">
    <subcellularLocation>
        <location evidence="1">Membrane</location>
        <topology evidence="1">Multi-pass membrane protein</topology>
    </subcellularLocation>
</comment>
<feature type="transmembrane region" description="Helical" evidence="5">
    <location>
        <begin position="184"/>
        <end position="204"/>
    </location>
</feature>
<keyword evidence="3 5" id="KW-1133">Transmembrane helix</keyword>
<feature type="transmembrane region" description="Helical" evidence="5">
    <location>
        <begin position="152"/>
        <end position="172"/>
    </location>
</feature>
<reference evidence="7" key="1">
    <citation type="submission" date="2019-11" db="EMBL/GenBank/DDBJ databases">
        <authorList>
            <person name="Feng L."/>
        </authorList>
    </citation>
    <scope>NUCLEOTIDE SEQUENCE</scope>
    <source>
        <strain evidence="7">SsimulansLFYP27</strain>
    </source>
</reference>
<evidence type="ECO:0000256" key="1">
    <source>
        <dbReference type="ARBA" id="ARBA00004141"/>
    </source>
</evidence>
<name>A0A6N3BNL1_STASI</name>
<evidence type="ECO:0000256" key="3">
    <source>
        <dbReference type="ARBA" id="ARBA00022989"/>
    </source>
</evidence>
<feature type="transmembrane region" description="Helical" evidence="5">
    <location>
        <begin position="21"/>
        <end position="42"/>
    </location>
</feature>
<dbReference type="Pfam" id="PF04893">
    <property type="entry name" value="Yip1"/>
    <property type="match status" value="1"/>
</dbReference>
<evidence type="ECO:0000259" key="6">
    <source>
        <dbReference type="Pfam" id="PF04893"/>
    </source>
</evidence>
<sequence>MENSNLLLGDSFSKFRERPKWILNLIIWIVVVIGSLWLTFAFSDWTELMKQTNPNMNQAQVEQARSFMGPVTVIGGLFSQLFYLLIAFLIVWAIARIFKSNVKKKSIFAGTLFALLISSLVALIVLVIQMIVGLDIVKISITSLNIFDPGNKVLSVFNLQTLLSGYLLSVLLYKTCKLSGKVSIIFGVALVIISIGFGLLGASIQ</sequence>
<dbReference type="GO" id="GO:0016020">
    <property type="term" value="C:membrane"/>
    <property type="evidence" value="ECO:0007669"/>
    <property type="project" value="UniProtKB-SubCell"/>
</dbReference>
<dbReference type="InterPro" id="IPR006977">
    <property type="entry name" value="Yip1_dom"/>
</dbReference>
<proteinExistence type="predicted"/>
<gene>
    <name evidence="7" type="ORF">SSLFYP27_01332</name>
</gene>
<protein>
    <submittedName>
        <fullName evidence="7">Yip1 domain protein</fullName>
    </submittedName>
</protein>
<keyword evidence="2 5" id="KW-0812">Transmembrane</keyword>
<accession>A0A6N3BNL1</accession>
<keyword evidence="4 5" id="KW-0472">Membrane</keyword>
<dbReference type="EMBL" id="CACRUO010000031">
    <property type="protein sequence ID" value="VYU06446.1"/>
    <property type="molecule type" value="Genomic_DNA"/>
</dbReference>